<name>A0A1F5JXS9_9BACT</name>
<comment type="caution">
    <text evidence="1">The sequence shown here is derived from an EMBL/GenBank/DDBJ whole genome shotgun (WGS) entry which is preliminary data.</text>
</comment>
<accession>A0A1F5JXS9</accession>
<dbReference type="AlphaFoldDB" id="A0A1F5JXS9"/>
<organism evidence="1 2">
    <name type="scientific">Candidatus Daviesbacteria bacterium RIFCSPHIGHO2_02_FULL_36_13</name>
    <dbReference type="NCBI Taxonomy" id="1797768"/>
    <lineage>
        <taxon>Bacteria</taxon>
        <taxon>Candidatus Daviesiibacteriota</taxon>
    </lineage>
</organism>
<gene>
    <name evidence="1" type="ORF">A3C59_05070</name>
</gene>
<dbReference type="STRING" id="1797768.A3C59_05070"/>
<evidence type="ECO:0000313" key="1">
    <source>
        <dbReference type="EMBL" id="OGE33475.1"/>
    </source>
</evidence>
<evidence type="ECO:0000313" key="2">
    <source>
        <dbReference type="Proteomes" id="UP000176902"/>
    </source>
</evidence>
<dbReference type="Proteomes" id="UP000176902">
    <property type="component" value="Unassembled WGS sequence"/>
</dbReference>
<proteinExistence type="predicted"/>
<protein>
    <submittedName>
        <fullName evidence="1">Uncharacterized protein</fullName>
    </submittedName>
</protein>
<reference evidence="1 2" key="1">
    <citation type="journal article" date="2016" name="Nat. Commun.">
        <title>Thousands of microbial genomes shed light on interconnected biogeochemical processes in an aquifer system.</title>
        <authorList>
            <person name="Anantharaman K."/>
            <person name="Brown C.T."/>
            <person name="Hug L.A."/>
            <person name="Sharon I."/>
            <person name="Castelle C.J."/>
            <person name="Probst A.J."/>
            <person name="Thomas B.C."/>
            <person name="Singh A."/>
            <person name="Wilkins M.J."/>
            <person name="Karaoz U."/>
            <person name="Brodie E.L."/>
            <person name="Williams K.H."/>
            <person name="Hubbard S.S."/>
            <person name="Banfield J.F."/>
        </authorList>
    </citation>
    <scope>NUCLEOTIDE SEQUENCE [LARGE SCALE GENOMIC DNA]</scope>
</reference>
<dbReference type="EMBL" id="MFCV01000009">
    <property type="protein sequence ID" value="OGE33475.1"/>
    <property type="molecule type" value="Genomic_DNA"/>
</dbReference>
<sequence length="320" mass="36486">MSLVEAKLFPLETHLYDTKGNLIGNDLVDVAENPYTEVLAIAGIARVGKSLFIDQLGQRIRREIVLAEWEEALEHGDRIYGYNRNEWSPPTSERISRYYQRIIQRKLRETKGDPSKLVVAEAPMLRGADNLDRGGFALEWLGKNPHARVIGIVPDEENIESANLTRQKVVEALDHQVFEVLQSSEPPIRTLGVEYTPENGRKIKRSYQKQATPDRADLMARQIRVEDLLWAKGREIAIESIVVPDPIKNREESSSSLHEDLLDPTKENKIQSLKISAAHMLEYFAELGFYAERSIVVISAHDSEREILWDPRIWIESLAA</sequence>